<dbReference type="AlphaFoldDB" id="A0A0A5GQX3"/>
<dbReference type="InterPro" id="IPR025405">
    <property type="entry name" value="DUF4131"/>
</dbReference>
<dbReference type="RefSeq" id="WP_051240167.1">
    <property type="nucleotide sequence ID" value="NZ_AVPE01000002.1"/>
</dbReference>
<dbReference type="InterPro" id="IPR001279">
    <property type="entry name" value="Metallo-B-lactamas"/>
</dbReference>
<dbReference type="OrthoDB" id="9761531at2"/>
<evidence type="ECO:0000256" key="6">
    <source>
        <dbReference type="SAM" id="Phobius"/>
    </source>
</evidence>
<dbReference type="STRING" id="1385510.GCA_000425205_01123"/>
<feature type="transmembrane region" description="Helical" evidence="6">
    <location>
        <begin position="311"/>
        <end position="329"/>
    </location>
</feature>
<dbReference type="NCBIfam" id="TIGR00361">
    <property type="entry name" value="ComEC_Rec2"/>
    <property type="match status" value="1"/>
</dbReference>
<dbReference type="InterPro" id="IPR052159">
    <property type="entry name" value="Competence_DNA_uptake"/>
</dbReference>
<evidence type="ECO:0000313" key="9">
    <source>
        <dbReference type="Proteomes" id="UP000030528"/>
    </source>
</evidence>
<organism evidence="8 9">
    <name type="scientific">Pontibacillus halophilus JSM 076056 = DSM 19796</name>
    <dbReference type="NCBI Taxonomy" id="1385510"/>
    <lineage>
        <taxon>Bacteria</taxon>
        <taxon>Bacillati</taxon>
        <taxon>Bacillota</taxon>
        <taxon>Bacilli</taxon>
        <taxon>Bacillales</taxon>
        <taxon>Bacillaceae</taxon>
        <taxon>Pontibacillus</taxon>
    </lineage>
</organism>
<dbReference type="InterPro" id="IPR036866">
    <property type="entry name" value="RibonucZ/Hydroxyglut_hydro"/>
</dbReference>
<dbReference type="SUPFAM" id="SSF56281">
    <property type="entry name" value="Metallo-hydrolase/oxidoreductase"/>
    <property type="match status" value="1"/>
</dbReference>
<feature type="transmembrane region" description="Helical" evidence="6">
    <location>
        <begin position="250"/>
        <end position="268"/>
    </location>
</feature>
<feature type="transmembrane region" description="Helical" evidence="6">
    <location>
        <begin position="374"/>
        <end position="403"/>
    </location>
</feature>
<protein>
    <recommendedName>
        <fullName evidence="7">Metallo-beta-lactamase domain-containing protein</fullName>
    </recommendedName>
</protein>
<dbReference type="CDD" id="cd07731">
    <property type="entry name" value="ComA-like_MBL-fold"/>
    <property type="match status" value="1"/>
</dbReference>
<dbReference type="InterPro" id="IPR035681">
    <property type="entry name" value="ComA-like_MBL"/>
</dbReference>
<keyword evidence="3 6" id="KW-0812">Transmembrane</keyword>
<evidence type="ECO:0000256" key="4">
    <source>
        <dbReference type="ARBA" id="ARBA00022989"/>
    </source>
</evidence>
<feature type="transmembrane region" description="Helical" evidence="6">
    <location>
        <begin position="462"/>
        <end position="481"/>
    </location>
</feature>
<sequence length="739" mass="83140">MKGKLHILVMFSLGGVLARVALLPTMIMLLWVIWKGKYQKHHFYLLTLSLLLGLALYIKHPLQSPPPLTLHSDLLTVQVVEHPEHRDSYVRFVAKDGDNHRLFFYAFDSVPDSLVYGATCTVEGEFEETEPLRNEGGFNYGQYLQSRSASGTFLVKNVVDCEGRANLTALYQWRDDWMSRIKQTYLPNHSAWILALVFGDKSELEQGVIETYQRWNLSHLLAISGLHIGLFMSTLYVVLVRLGIVTKERALLAIMVMLPVYGVLAGGAPSVWRAIGMAELYFILSLFRIRIPMSDLLSGIVLVVLFTNANYLLNLGFQFSFWVTFFLLLSRKLMTTSFMQGLLTISLISQLSLLPLQLYAFYSFNPLSLVANLLFVPFITLLLLPVCFVASIGFLVPALSFVFDSTFRILLKISDVVLTTLDERLYVEWVVGRLSVLESLMYIFLLILFLFHWSKGEKMKGFLYGIGTVIVLAVHSFIPYVSPHGYVTMVDVGQGDTFVIELPYRKHVLVVDAAGAVFPAEHDVYQEVLEPFLHERGIKTIDTLLLTHKDMDHVGSAEPMIKGFRPSTVVVSPYFEQDESLSQSLQESGARLKFVKGGDVVRLQTLDLSILSPMVQEEDKNENSIVFLMKLGGLKWLFTGDSGVEVEERMLNALPTLDIDVLKVGHHGSSSSTSPLLLERTTPSIAWISAGKDNRYGHPHADVVQNLDAEGVEVMRTDLHGAVTYKFTDWTGTFYKTLP</sequence>
<keyword evidence="2" id="KW-1003">Cell membrane</keyword>
<accession>A0A0A5GQX3</accession>
<dbReference type="SMART" id="SM00849">
    <property type="entry name" value="Lactamase_B"/>
    <property type="match status" value="1"/>
</dbReference>
<feature type="transmembrane region" description="Helical" evidence="6">
    <location>
        <begin position="220"/>
        <end position="244"/>
    </location>
</feature>
<dbReference type="Pfam" id="PF03772">
    <property type="entry name" value="Competence"/>
    <property type="match status" value="1"/>
</dbReference>
<dbReference type="PANTHER" id="PTHR30619:SF7">
    <property type="entry name" value="BETA-LACTAMASE DOMAIN PROTEIN"/>
    <property type="match status" value="1"/>
</dbReference>
<dbReference type="eggNOG" id="COG2333">
    <property type="taxonomic scope" value="Bacteria"/>
</dbReference>
<dbReference type="PANTHER" id="PTHR30619">
    <property type="entry name" value="DNA INTERNALIZATION/COMPETENCE PROTEIN COMEC/REC2"/>
    <property type="match status" value="1"/>
</dbReference>
<comment type="subcellular location">
    <subcellularLocation>
        <location evidence="1">Cell membrane</location>
        <topology evidence="1">Multi-pass membrane protein</topology>
    </subcellularLocation>
</comment>
<gene>
    <name evidence="8" type="ORF">N781_11070</name>
</gene>
<evidence type="ECO:0000256" key="3">
    <source>
        <dbReference type="ARBA" id="ARBA00022692"/>
    </source>
</evidence>
<evidence type="ECO:0000256" key="5">
    <source>
        <dbReference type="ARBA" id="ARBA00023136"/>
    </source>
</evidence>
<comment type="caution">
    <text evidence="8">The sequence shown here is derived from an EMBL/GenBank/DDBJ whole genome shotgun (WGS) entry which is preliminary data.</text>
</comment>
<reference evidence="8 9" key="1">
    <citation type="submission" date="2013-08" db="EMBL/GenBank/DDBJ databases">
        <authorList>
            <person name="Huang J."/>
            <person name="Wang G."/>
        </authorList>
    </citation>
    <scope>NUCLEOTIDE SEQUENCE [LARGE SCALE GENOMIC DNA]</scope>
    <source>
        <strain evidence="8 9">JSM 076056</strain>
    </source>
</reference>
<keyword evidence="4 6" id="KW-1133">Transmembrane helix</keyword>
<feature type="transmembrane region" description="Helical" evidence="6">
    <location>
        <begin position="341"/>
        <end position="362"/>
    </location>
</feature>
<keyword evidence="5 6" id="KW-0472">Membrane</keyword>
<proteinExistence type="predicted"/>
<evidence type="ECO:0000256" key="1">
    <source>
        <dbReference type="ARBA" id="ARBA00004651"/>
    </source>
</evidence>
<feature type="transmembrane region" description="Helical" evidence="6">
    <location>
        <begin position="7"/>
        <end position="34"/>
    </location>
</feature>
<dbReference type="Proteomes" id="UP000030528">
    <property type="component" value="Unassembled WGS sequence"/>
</dbReference>
<dbReference type="Gene3D" id="3.60.15.10">
    <property type="entry name" value="Ribonuclease Z/Hydroxyacylglutathione hydrolase-like"/>
    <property type="match status" value="1"/>
</dbReference>
<feature type="transmembrane region" description="Helical" evidence="6">
    <location>
        <begin position="430"/>
        <end position="450"/>
    </location>
</feature>
<dbReference type="InterPro" id="IPR004477">
    <property type="entry name" value="ComEC_N"/>
</dbReference>
<evidence type="ECO:0000313" key="8">
    <source>
        <dbReference type="EMBL" id="KGX93638.1"/>
    </source>
</evidence>
<dbReference type="NCBIfam" id="TIGR00360">
    <property type="entry name" value="ComEC_N-term"/>
    <property type="match status" value="1"/>
</dbReference>
<name>A0A0A5GQX3_9BACI</name>
<feature type="domain" description="Metallo-beta-lactamase" evidence="7">
    <location>
        <begin position="494"/>
        <end position="692"/>
    </location>
</feature>
<feature type="transmembrane region" description="Helical" evidence="6">
    <location>
        <begin position="40"/>
        <end position="58"/>
    </location>
</feature>
<dbReference type="GO" id="GO:0030420">
    <property type="term" value="P:establishment of competence for transformation"/>
    <property type="evidence" value="ECO:0007669"/>
    <property type="project" value="InterPro"/>
</dbReference>
<evidence type="ECO:0000259" key="7">
    <source>
        <dbReference type="SMART" id="SM00849"/>
    </source>
</evidence>
<dbReference type="GO" id="GO:0005886">
    <property type="term" value="C:plasma membrane"/>
    <property type="evidence" value="ECO:0007669"/>
    <property type="project" value="UniProtKB-SubCell"/>
</dbReference>
<dbReference type="InterPro" id="IPR004797">
    <property type="entry name" value="Competence_ComEC/Rec2"/>
</dbReference>
<evidence type="ECO:0000256" key="2">
    <source>
        <dbReference type="ARBA" id="ARBA00022475"/>
    </source>
</evidence>
<dbReference type="EMBL" id="AVPE01000002">
    <property type="protein sequence ID" value="KGX93638.1"/>
    <property type="molecule type" value="Genomic_DNA"/>
</dbReference>
<dbReference type="eggNOG" id="COG0658">
    <property type="taxonomic scope" value="Bacteria"/>
</dbReference>
<dbReference type="Pfam" id="PF13567">
    <property type="entry name" value="DUF4131"/>
    <property type="match status" value="1"/>
</dbReference>
<keyword evidence="9" id="KW-1185">Reference proteome</keyword>
<dbReference type="Pfam" id="PF00753">
    <property type="entry name" value="Lactamase_B"/>
    <property type="match status" value="1"/>
</dbReference>